<keyword evidence="4" id="KW-1185">Reference proteome</keyword>
<dbReference type="GO" id="GO:0046983">
    <property type="term" value="F:protein dimerization activity"/>
    <property type="evidence" value="ECO:0007669"/>
    <property type="project" value="InterPro"/>
</dbReference>
<dbReference type="Pfam" id="PF00010">
    <property type="entry name" value="HLH"/>
    <property type="match status" value="1"/>
</dbReference>
<dbReference type="EMBL" id="LNZH02000208">
    <property type="protein sequence ID" value="OCB85558.1"/>
    <property type="molecule type" value="Genomic_DNA"/>
</dbReference>
<dbReference type="CDD" id="cd11395">
    <property type="entry name" value="bHLHzip_SREBP_like"/>
    <property type="match status" value="1"/>
</dbReference>
<dbReference type="PANTHER" id="PTHR47336">
    <property type="entry name" value="TRANSCRIPTION FACTOR HMS1-RELATED"/>
    <property type="match status" value="1"/>
</dbReference>
<dbReference type="InterPro" id="IPR036638">
    <property type="entry name" value="HLH_DNA-bd_sf"/>
</dbReference>
<feature type="region of interest" description="Disordered" evidence="1">
    <location>
        <begin position="477"/>
        <end position="502"/>
    </location>
</feature>
<feature type="compositionally biased region" description="Basic residues" evidence="1">
    <location>
        <begin position="481"/>
        <end position="490"/>
    </location>
</feature>
<dbReference type="OrthoDB" id="3260913at2759"/>
<evidence type="ECO:0000313" key="4">
    <source>
        <dbReference type="Proteomes" id="UP000757232"/>
    </source>
</evidence>
<dbReference type="InterPro" id="IPR011598">
    <property type="entry name" value="bHLH_dom"/>
</dbReference>
<dbReference type="PROSITE" id="PS50888">
    <property type="entry name" value="BHLH"/>
    <property type="match status" value="1"/>
</dbReference>
<reference evidence="3" key="1">
    <citation type="submission" date="2016-06" db="EMBL/GenBank/DDBJ databases">
        <title>Draft Genome sequence of the fungus Inonotus baumii.</title>
        <authorList>
            <person name="Zhu H."/>
            <person name="Lin W."/>
        </authorList>
    </citation>
    <scope>NUCLEOTIDE SEQUENCE</scope>
    <source>
        <strain evidence="3">821</strain>
    </source>
</reference>
<dbReference type="SUPFAM" id="SSF47459">
    <property type="entry name" value="HLH, helix-loop-helix DNA-binding domain"/>
    <property type="match status" value="1"/>
</dbReference>
<dbReference type="PANTHER" id="PTHR47336:SF2">
    <property type="entry name" value="TRANSCRIPTION FACTOR HMS1-RELATED"/>
    <property type="match status" value="1"/>
</dbReference>
<feature type="compositionally biased region" description="Basic and acidic residues" evidence="1">
    <location>
        <begin position="434"/>
        <end position="448"/>
    </location>
</feature>
<dbReference type="InterPro" id="IPR052099">
    <property type="entry name" value="Regulatory_TF_Diverse"/>
</dbReference>
<gene>
    <name evidence="3" type="ORF">A7U60_g7205</name>
</gene>
<feature type="region of interest" description="Disordered" evidence="1">
    <location>
        <begin position="163"/>
        <end position="187"/>
    </location>
</feature>
<accession>A0A9Q5HT83</accession>
<dbReference type="AlphaFoldDB" id="A0A9Q5HT83"/>
<proteinExistence type="predicted"/>
<name>A0A9Q5HT83_SANBA</name>
<evidence type="ECO:0000313" key="3">
    <source>
        <dbReference type="EMBL" id="OCB85558.1"/>
    </source>
</evidence>
<evidence type="ECO:0000256" key="1">
    <source>
        <dbReference type="SAM" id="MobiDB-lite"/>
    </source>
</evidence>
<feature type="region of interest" description="Disordered" evidence="1">
    <location>
        <begin position="379"/>
        <end position="448"/>
    </location>
</feature>
<feature type="compositionally biased region" description="Polar residues" evidence="1">
    <location>
        <begin position="212"/>
        <end position="239"/>
    </location>
</feature>
<evidence type="ECO:0000259" key="2">
    <source>
        <dbReference type="PROSITE" id="PS50888"/>
    </source>
</evidence>
<dbReference type="Gene3D" id="4.10.280.10">
    <property type="entry name" value="Helix-loop-helix DNA-binding domain"/>
    <property type="match status" value="1"/>
</dbReference>
<comment type="caution">
    <text evidence="3">The sequence shown here is derived from an EMBL/GenBank/DDBJ whole genome shotgun (WGS) entry which is preliminary data.</text>
</comment>
<sequence length="1254" mass="137858">MTSSRRSRKDDLGSTDTFSFLNNPDLLSSTSEALSGSGGLATESNGWYNASQLDNLGPPSSALEQLDFCGMPFNEVDFNSVDFMSALLNFEPVIHPNSVLANVETVAPNPFSSDQLSSLAFPVDNLTHSWNSAPSSSVVSTPYANNNQPPSELRTLQLVSTPSAVSSSSSREIEKHRGQARQISGSEAASFTDAPVIDLSHKVPIPRLHPSSPATTLRSAPTTSAQAEASPSPSIVSTNERTKLSHCAVERRYRTNMRQHIKNLREIVPALRVLELKSGNRISNLSFKPGTRRAGIDAATVGEGEDVIDERGYIDGVKVARNGSKTTAILKTIEYIRVLKRREMRLKCEQEGLKDLVRSFPGGPDLLCQWETTWRERFGGPEKDEIEEESTEPRDGDQDETGVDSVDNKEGYTSTSGRENAKRPQTGLSSSSSDDGKKAPAMSDKARNDVLSAPRRYIAIKPAPALDSSGVPLVVIPSQTTKRKRGRPRKNPVPPVTSPGGLAQDAFAVQTQVQAIATAGQSQQSSGEVVPVEAHSGSRALQDEPHSGQYLFAIFTFVSFFTSPLPISPTSFGMTRDAPQTQLHFGSVLTENHVLGNSERYDVSPVVSVPLHWREVIHLVHLAFSVYLVFSIMQARFSRLLHVSPEMLLSSLQQFSLAISSLPRSLLTLKARQDPDEKFRKGCRKLKELSNGKLVMPAIEAQIFREGLGLQPGVSGLLRTLSSLIWRPEKHEHWRLERRTFMRLVELIALDAKSPISSRLQMFMGVFRYMHGCTATGTELANLALVIYPIWRAKAIGLWDIALARVQGRSASSSYIYKPYETFVLETMSVDEAAQAVLRLYSNAGAHVMTLAPDNGLCRSGYNGHRELASTLAAITRQVVHEHIRAEAERAFVQIASGEQEDCSSSPEGERIDYDRLLVAGRSLDPPTVALLNYFDQVLHSKATDRDAKAEPDIVEENVKEWGDFSHIHGELKALVDGIVLCRSMRIGTDEKGRHGRTEPNDENGLQVDDDFLAPEAIAFSQLSLSVPENALENVAGACGKLFSPLYRYVGSAFTNDVEKVVLALHEADPDFSADSQDEDEDIYVISFSSSEASVDFVSRTDEPVKNEATLSNSPPPSVRGVGHLSGRPVPQNITVPRIVITPAPPRQSREMSSCVPVQDTYFGARLTVPAHTALNACHPPMAPPSSPYMPLYTTIRSWAYRQGHWCAVVPGLDEQERRGIFSRPINLRRRAMRKRRDHAVSCQNLFARSKRDS</sequence>
<feature type="region of interest" description="Disordered" evidence="1">
    <location>
        <begin position="202"/>
        <end position="241"/>
    </location>
</feature>
<organism evidence="3 4">
    <name type="scientific">Sanghuangporus baumii</name>
    <name type="common">Phellinus baumii</name>
    <dbReference type="NCBI Taxonomy" id="108892"/>
    <lineage>
        <taxon>Eukaryota</taxon>
        <taxon>Fungi</taxon>
        <taxon>Dikarya</taxon>
        <taxon>Basidiomycota</taxon>
        <taxon>Agaricomycotina</taxon>
        <taxon>Agaricomycetes</taxon>
        <taxon>Hymenochaetales</taxon>
        <taxon>Hymenochaetaceae</taxon>
        <taxon>Sanghuangporus</taxon>
    </lineage>
</organism>
<feature type="region of interest" description="Disordered" evidence="1">
    <location>
        <begin position="518"/>
        <end position="540"/>
    </location>
</feature>
<protein>
    <recommendedName>
        <fullName evidence="2">BHLH domain-containing protein</fullName>
    </recommendedName>
</protein>
<feature type="domain" description="BHLH" evidence="2">
    <location>
        <begin position="241"/>
        <end position="339"/>
    </location>
</feature>
<dbReference type="Proteomes" id="UP000757232">
    <property type="component" value="Unassembled WGS sequence"/>
</dbReference>